<sequence length="53" mass="6075">MLDYGTLCIKTFRVHGFDIIFNYYIDFLLDEITSGFSAEKPGEVITGTKRNHS</sequence>
<protein>
    <submittedName>
        <fullName evidence="1">Uncharacterized protein</fullName>
    </submittedName>
</protein>
<reference evidence="1 2" key="1">
    <citation type="submission" date="2019-10" db="EMBL/GenBank/DDBJ databases">
        <authorList>
            <person name="Karimi E."/>
        </authorList>
    </citation>
    <scope>NUCLEOTIDE SEQUENCE [LARGE SCALE GENOMIC DNA]</scope>
    <source>
        <strain evidence="1">Bacillus sp. 71</strain>
    </source>
</reference>
<organism evidence="1 2">
    <name type="scientific">Bacillus mycoides</name>
    <dbReference type="NCBI Taxonomy" id="1405"/>
    <lineage>
        <taxon>Bacteria</taxon>
        <taxon>Bacillati</taxon>
        <taxon>Bacillota</taxon>
        <taxon>Bacilli</taxon>
        <taxon>Bacillales</taxon>
        <taxon>Bacillaceae</taxon>
        <taxon>Bacillus</taxon>
        <taxon>Bacillus cereus group</taxon>
    </lineage>
</organism>
<dbReference type="Proteomes" id="UP000437562">
    <property type="component" value="Unassembled WGS sequence"/>
</dbReference>
<proteinExistence type="predicted"/>
<name>A0A653WQE2_BACMY</name>
<gene>
    <name evidence="1" type="ORF">BACI71_30247</name>
</gene>
<evidence type="ECO:0000313" key="1">
    <source>
        <dbReference type="EMBL" id="VXC21133.1"/>
    </source>
</evidence>
<evidence type="ECO:0000313" key="2">
    <source>
        <dbReference type="Proteomes" id="UP000437562"/>
    </source>
</evidence>
<dbReference type="EMBL" id="CABWMC010000023">
    <property type="protein sequence ID" value="VXC21133.1"/>
    <property type="molecule type" value="Genomic_DNA"/>
</dbReference>
<dbReference type="AlphaFoldDB" id="A0A653WQE2"/>
<accession>A0A653WQE2</accession>